<evidence type="ECO:0000313" key="3">
    <source>
        <dbReference type="Proteomes" id="UP000306758"/>
    </source>
</evidence>
<name>A0A4S2Q1V7_9PAST</name>
<proteinExistence type="predicted"/>
<dbReference type="InterPro" id="IPR007539">
    <property type="entry name" value="DUF551"/>
</dbReference>
<evidence type="ECO:0000259" key="1">
    <source>
        <dbReference type="Pfam" id="PF04448"/>
    </source>
</evidence>
<dbReference type="RefSeq" id="WP_136123139.1">
    <property type="nucleotide sequence ID" value="NZ_QXNI01000014.1"/>
</dbReference>
<dbReference type="EMBL" id="QXNI01000014">
    <property type="protein sequence ID" value="THA10473.1"/>
    <property type="molecule type" value="Genomic_DNA"/>
</dbReference>
<evidence type="ECO:0000313" key="2">
    <source>
        <dbReference type="EMBL" id="THA10473.1"/>
    </source>
</evidence>
<accession>A0A4S2Q1V7</accession>
<dbReference type="Proteomes" id="UP000306758">
    <property type="component" value="Unassembled WGS sequence"/>
</dbReference>
<reference evidence="2 3" key="1">
    <citation type="journal article" date="2019" name="Vet. Microbiol.">
        <title>Development of multi locus sequence typing (MLST) of Rodentibacter pneumotropicus.</title>
        <authorList>
            <person name="Adhikary S."/>
            <person name="Bisgaard M."/>
            <person name="Boot R."/>
            <person name="Benga L."/>
            <person name="Nicklas W."/>
            <person name="Christensen H."/>
        </authorList>
    </citation>
    <scope>NUCLEOTIDE SEQUENCE [LARGE SCALE GENOMIC DNA]</scope>
    <source>
        <strain evidence="2 3">Ac84</strain>
    </source>
</reference>
<sequence length="81" mass="9305">MSGNNNSWIKCSEQLPEIYDHNGFERSDVVMCFGIEEPDDSETYVLAYMVSGNRFYGFNGECTKITHWRPLPLPPEGYIAH</sequence>
<gene>
    <name evidence="2" type="ORF">D3M78_02940</name>
</gene>
<organism evidence="2 3">
    <name type="scientific">Rodentibacter pneumotropicus</name>
    <dbReference type="NCBI Taxonomy" id="758"/>
    <lineage>
        <taxon>Bacteria</taxon>
        <taxon>Pseudomonadati</taxon>
        <taxon>Pseudomonadota</taxon>
        <taxon>Gammaproteobacteria</taxon>
        <taxon>Pasteurellales</taxon>
        <taxon>Pasteurellaceae</taxon>
        <taxon>Rodentibacter</taxon>
    </lineage>
</organism>
<dbReference type="Pfam" id="PF04448">
    <property type="entry name" value="DUF551"/>
    <property type="match status" value="1"/>
</dbReference>
<protein>
    <submittedName>
        <fullName evidence="2">DUF551 domain-containing protein</fullName>
    </submittedName>
</protein>
<dbReference type="AlphaFoldDB" id="A0A4S2Q1V7"/>
<feature type="domain" description="DUF551" evidence="1">
    <location>
        <begin position="7"/>
        <end position="76"/>
    </location>
</feature>
<comment type="caution">
    <text evidence="2">The sequence shown here is derived from an EMBL/GenBank/DDBJ whole genome shotgun (WGS) entry which is preliminary data.</text>
</comment>